<organism evidence="2 3">
    <name type="scientific">Mycena metata</name>
    <dbReference type="NCBI Taxonomy" id="1033252"/>
    <lineage>
        <taxon>Eukaryota</taxon>
        <taxon>Fungi</taxon>
        <taxon>Dikarya</taxon>
        <taxon>Basidiomycota</taxon>
        <taxon>Agaricomycotina</taxon>
        <taxon>Agaricomycetes</taxon>
        <taxon>Agaricomycetidae</taxon>
        <taxon>Agaricales</taxon>
        <taxon>Marasmiineae</taxon>
        <taxon>Mycenaceae</taxon>
        <taxon>Mycena</taxon>
    </lineage>
</organism>
<keyword evidence="1" id="KW-0732">Signal</keyword>
<name>A0AAD7NJF1_9AGAR</name>
<evidence type="ECO:0000313" key="2">
    <source>
        <dbReference type="EMBL" id="KAJ7763341.1"/>
    </source>
</evidence>
<dbReference type="Gene3D" id="1.20.930.20">
    <property type="entry name" value="Adaptor protein Cbl, N-terminal domain"/>
    <property type="match status" value="1"/>
</dbReference>
<gene>
    <name evidence="2" type="ORF">B0H16DRAFT_492144</name>
</gene>
<keyword evidence="3" id="KW-1185">Reference proteome</keyword>
<evidence type="ECO:0000256" key="1">
    <source>
        <dbReference type="SAM" id="SignalP"/>
    </source>
</evidence>
<dbReference type="GO" id="GO:0007166">
    <property type="term" value="P:cell surface receptor signaling pathway"/>
    <property type="evidence" value="ECO:0007669"/>
    <property type="project" value="InterPro"/>
</dbReference>
<protein>
    <recommendedName>
        <fullName evidence="4">Fungal N-terminal domain-containing protein</fullName>
    </recommendedName>
</protein>
<dbReference type="Proteomes" id="UP001215598">
    <property type="component" value="Unassembled WGS sequence"/>
</dbReference>
<feature type="chain" id="PRO_5042070104" description="Fungal N-terminal domain-containing protein" evidence="1">
    <location>
        <begin position="25"/>
        <end position="208"/>
    </location>
</feature>
<proteinExistence type="predicted"/>
<evidence type="ECO:0000313" key="3">
    <source>
        <dbReference type="Proteomes" id="UP001215598"/>
    </source>
</evidence>
<comment type="caution">
    <text evidence="2">The sequence shown here is derived from an EMBL/GenBank/DDBJ whole genome shotgun (WGS) entry which is preliminary data.</text>
</comment>
<evidence type="ECO:0008006" key="4">
    <source>
        <dbReference type="Google" id="ProtNLM"/>
    </source>
</evidence>
<sequence length="208" mass="22731">MAPPTAASHIRLTGIATCLATAAATLDTLSDALGTPFLGTISATVQSLLDYVETLQRNKDDCVELLDHARQLLDAIISVLVNSNTSGEMPPLTLKQIGKFTETLHKIHAFVEAQQGGLKIKNFFRKGEMNTLLKDCKSGLVQAQEFFKINSINFAVNVQKMQQDSEARHQQALAMIEGLSDTASNRTSHVGKITVFFSSLWTYGLTFD</sequence>
<feature type="signal peptide" evidence="1">
    <location>
        <begin position="1"/>
        <end position="24"/>
    </location>
</feature>
<reference evidence="2" key="1">
    <citation type="submission" date="2023-03" db="EMBL/GenBank/DDBJ databases">
        <title>Massive genome expansion in bonnet fungi (Mycena s.s.) driven by repeated elements and novel gene families across ecological guilds.</title>
        <authorList>
            <consortium name="Lawrence Berkeley National Laboratory"/>
            <person name="Harder C.B."/>
            <person name="Miyauchi S."/>
            <person name="Viragh M."/>
            <person name="Kuo A."/>
            <person name="Thoen E."/>
            <person name="Andreopoulos B."/>
            <person name="Lu D."/>
            <person name="Skrede I."/>
            <person name="Drula E."/>
            <person name="Henrissat B."/>
            <person name="Morin E."/>
            <person name="Kohler A."/>
            <person name="Barry K."/>
            <person name="LaButti K."/>
            <person name="Morin E."/>
            <person name="Salamov A."/>
            <person name="Lipzen A."/>
            <person name="Mereny Z."/>
            <person name="Hegedus B."/>
            <person name="Baldrian P."/>
            <person name="Stursova M."/>
            <person name="Weitz H."/>
            <person name="Taylor A."/>
            <person name="Grigoriev I.V."/>
            <person name="Nagy L.G."/>
            <person name="Martin F."/>
            <person name="Kauserud H."/>
        </authorList>
    </citation>
    <scope>NUCLEOTIDE SEQUENCE</scope>
    <source>
        <strain evidence="2">CBHHK182m</strain>
    </source>
</reference>
<dbReference type="InterPro" id="IPR059179">
    <property type="entry name" value="MLKL-like_MCAfunc"/>
</dbReference>
<dbReference type="CDD" id="cd21037">
    <property type="entry name" value="MLKL_NTD"/>
    <property type="match status" value="1"/>
</dbReference>
<dbReference type="AlphaFoldDB" id="A0AAD7NJF1"/>
<dbReference type="InterPro" id="IPR036537">
    <property type="entry name" value="Adaptor_Cbl_N_dom_sf"/>
</dbReference>
<accession>A0AAD7NJF1</accession>
<dbReference type="EMBL" id="JARKIB010000030">
    <property type="protein sequence ID" value="KAJ7763341.1"/>
    <property type="molecule type" value="Genomic_DNA"/>
</dbReference>